<evidence type="ECO:0000256" key="7">
    <source>
        <dbReference type="ARBA" id="ARBA00023157"/>
    </source>
</evidence>
<sequence>MESAPIALAAAGVVAAKSNCNVDTIAKFLPKNSTVFYADHYEKGYNFTPPIEYNYGLTSDPMGISAYELPLAGCVAQANISLPNNTQHSVGFALPDEWNGRFMAVGNGEFSGSVGWSSIINTMWYGFASVSTDTGHEGNNGSFGYHNEAALANWGYRALHNAVVNGKEVTKGYYDQNISYSYYRGCSAGGKQGLKEVEMYPEDFDGVIAGAPAWWTTHQQLWNVLTAIWNLPETADYHVTDDRMTAVQDEILKQCDPQDGLVDNILQNPLGCVFDPTPVMCNATSSNDTCVTAAQMETVNKMFNPWVEANDTLGFPGYTLGTEVGAPTLDSDFVTYIQYMLQIGGDWTWEDWNPSLLELSDRLNPGNATADDFNIAPFYEKGGKLLHYHGYSDPSIATGASFYFYNHVQEALRPQDVPVDDFYRFFLIPGMEHCTGTPTDQSAPYYMNGDSQAASLSGTVFGVPGFNDEKHDLVRAVMAWVENGTAPDYLIPTKYKNDVVADGVDKQRPICAHPKLAKYNGSGDANKAENWHCASLY</sequence>
<name>A0A317VZ82_9EURO</name>
<evidence type="ECO:0000256" key="3">
    <source>
        <dbReference type="ARBA" id="ARBA00022723"/>
    </source>
</evidence>
<proteinExistence type="inferred from homology"/>
<dbReference type="GeneID" id="37067051"/>
<organism evidence="9 10">
    <name type="scientific">Aspergillus heteromorphus CBS 117.55</name>
    <dbReference type="NCBI Taxonomy" id="1448321"/>
    <lineage>
        <taxon>Eukaryota</taxon>
        <taxon>Fungi</taxon>
        <taxon>Dikarya</taxon>
        <taxon>Ascomycota</taxon>
        <taxon>Pezizomycotina</taxon>
        <taxon>Eurotiomycetes</taxon>
        <taxon>Eurotiomycetidae</taxon>
        <taxon>Eurotiales</taxon>
        <taxon>Aspergillaceae</taxon>
        <taxon>Aspergillus</taxon>
        <taxon>Aspergillus subgen. Circumdati</taxon>
    </lineage>
</organism>
<dbReference type="EMBL" id="MSFL01000015">
    <property type="protein sequence ID" value="PWY79666.1"/>
    <property type="molecule type" value="Genomic_DNA"/>
</dbReference>
<accession>A0A317VZ82</accession>
<dbReference type="InterPro" id="IPR029058">
    <property type="entry name" value="AB_hydrolase_fold"/>
</dbReference>
<evidence type="ECO:0000256" key="1">
    <source>
        <dbReference type="ARBA" id="ARBA00006249"/>
    </source>
</evidence>
<keyword evidence="6" id="KW-0106">Calcium</keyword>
<dbReference type="PANTHER" id="PTHR33938">
    <property type="entry name" value="FERULOYL ESTERASE B-RELATED"/>
    <property type="match status" value="1"/>
</dbReference>
<evidence type="ECO:0000313" key="10">
    <source>
        <dbReference type="Proteomes" id="UP000247233"/>
    </source>
</evidence>
<dbReference type="AlphaFoldDB" id="A0A317VZ82"/>
<keyword evidence="5 8" id="KW-0378">Hydrolase</keyword>
<evidence type="ECO:0000256" key="8">
    <source>
        <dbReference type="RuleBase" id="RU361238"/>
    </source>
</evidence>
<keyword evidence="7" id="KW-1015">Disulfide bond</keyword>
<keyword evidence="2" id="KW-0719">Serine esterase</keyword>
<reference evidence="9 10" key="1">
    <citation type="submission" date="2016-12" db="EMBL/GenBank/DDBJ databases">
        <title>The genomes of Aspergillus section Nigri reveals drivers in fungal speciation.</title>
        <authorList>
            <consortium name="DOE Joint Genome Institute"/>
            <person name="Vesth T.C."/>
            <person name="Nybo J."/>
            <person name="Theobald S."/>
            <person name="Brandl J."/>
            <person name="Frisvad J.C."/>
            <person name="Nielsen K.F."/>
            <person name="Lyhne E.K."/>
            <person name="Kogle M.E."/>
            <person name="Kuo A."/>
            <person name="Riley R."/>
            <person name="Clum A."/>
            <person name="Nolan M."/>
            <person name="Lipzen A."/>
            <person name="Salamov A."/>
            <person name="Henrissat B."/>
            <person name="Wiebenga A."/>
            <person name="De Vries R.P."/>
            <person name="Grigoriev I.V."/>
            <person name="Mortensen U.H."/>
            <person name="Andersen M.R."/>
            <person name="Baker S.E."/>
        </authorList>
    </citation>
    <scope>NUCLEOTIDE SEQUENCE [LARGE SCALE GENOMIC DNA]</scope>
    <source>
        <strain evidence="9 10">CBS 117.55</strain>
    </source>
</reference>
<dbReference type="EC" id="3.1.1.-" evidence="8"/>
<evidence type="ECO:0000256" key="2">
    <source>
        <dbReference type="ARBA" id="ARBA00022487"/>
    </source>
</evidence>
<dbReference type="VEuPathDB" id="FungiDB:BO70DRAFT_371723"/>
<evidence type="ECO:0000256" key="6">
    <source>
        <dbReference type="ARBA" id="ARBA00022837"/>
    </source>
</evidence>
<dbReference type="GO" id="GO:0030600">
    <property type="term" value="F:feruloyl esterase activity"/>
    <property type="evidence" value="ECO:0007669"/>
    <property type="project" value="UniProtKB-ARBA"/>
</dbReference>
<keyword evidence="10" id="KW-1185">Reference proteome</keyword>
<dbReference type="OrthoDB" id="3039123at2759"/>
<dbReference type="Pfam" id="PF07519">
    <property type="entry name" value="Tannase"/>
    <property type="match status" value="2"/>
</dbReference>
<dbReference type="RefSeq" id="XP_025398689.1">
    <property type="nucleotide sequence ID" value="XM_025544814.1"/>
</dbReference>
<evidence type="ECO:0000313" key="9">
    <source>
        <dbReference type="EMBL" id="PWY79666.1"/>
    </source>
</evidence>
<dbReference type="InterPro" id="IPR011118">
    <property type="entry name" value="Tannase/feruloyl_esterase"/>
</dbReference>
<comment type="similarity">
    <text evidence="1 8">Belongs to the tannase family.</text>
</comment>
<gene>
    <name evidence="9" type="ORF">BO70DRAFT_371723</name>
</gene>
<comment type="caution">
    <text evidence="9">The sequence shown here is derived from an EMBL/GenBank/DDBJ whole genome shotgun (WGS) entry which is preliminary data.</text>
</comment>
<evidence type="ECO:0000256" key="4">
    <source>
        <dbReference type="ARBA" id="ARBA00022729"/>
    </source>
</evidence>
<dbReference type="Proteomes" id="UP000247233">
    <property type="component" value="Unassembled WGS sequence"/>
</dbReference>
<dbReference type="SUPFAM" id="SSF53474">
    <property type="entry name" value="alpha/beta-Hydrolases"/>
    <property type="match status" value="1"/>
</dbReference>
<evidence type="ECO:0000256" key="5">
    <source>
        <dbReference type="ARBA" id="ARBA00022801"/>
    </source>
</evidence>
<dbReference type="GO" id="GO:0046872">
    <property type="term" value="F:metal ion binding"/>
    <property type="evidence" value="ECO:0007669"/>
    <property type="project" value="UniProtKB-KW"/>
</dbReference>
<keyword evidence="4" id="KW-0732">Signal</keyword>
<keyword evidence="3" id="KW-0479">Metal-binding</keyword>
<dbReference type="PANTHER" id="PTHR33938:SF2">
    <property type="entry name" value="CARBOXYLIC ESTER HYDROLASE"/>
    <property type="match status" value="1"/>
</dbReference>
<protein>
    <recommendedName>
        <fullName evidence="8">Carboxylic ester hydrolase</fullName>
        <ecNumber evidence="8">3.1.1.-</ecNumber>
    </recommendedName>
</protein>